<comment type="caution">
    <text evidence="6">The sequence shown here is derived from an EMBL/GenBank/DDBJ whole genome shotgun (WGS) entry which is preliminary data.</text>
</comment>
<evidence type="ECO:0000313" key="6">
    <source>
        <dbReference type="EMBL" id="KAJ5432266.1"/>
    </source>
</evidence>
<evidence type="ECO:0000259" key="5">
    <source>
        <dbReference type="SMART" id="SM00849"/>
    </source>
</evidence>
<dbReference type="PANTHER" id="PTHR42978">
    <property type="entry name" value="QUORUM-QUENCHING LACTONASE YTNP-RELATED-RELATED"/>
    <property type="match status" value="1"/>
</dbReference>
<dbReference type="Pfam" id="PF00753">
    <property type="entry name" value="Lactamase_B"/>
    <property type="match status" value="1"/>
</dbReference>
<keyword evidence="4" id="KW-0862">Zinc</keyword>
<gene>
    <name evidence="6" type="ORF">N7458_011422</name>
</gene>
<evidence type="ECO:0000313" key="7">
    <source>
        <dbReference type="Proteomes" id="UP001213681"/>
    </source>
</evidence>
<sequence length="343" mass="37789">MDPLPTSEDKLPAGAGATISVIDSASLSNLPLEPYFHCDLPRLQRVTVPAFSFVITNQRGRSVLFDLGLRKDWPKLPPTAVAEIHNDQLGIHCEQDVLDILEAHDFPIENVEAIVLSHHHFDHIGDPSRFPSSTALVVGPGVCEALMPGYPDQEISEILTSDYSGRSVREIDFTSTDLSILGLPALDYFGDGSLYLLSTPGHAVGHMAALVRTTSSPDSFVLLGGDACHHCGELRPSPGQPIPMSARSCITGFLNTHSNDGSQPFFKIQRDARYAAYCHNPDEAEQTILRLQRFDALDNVLIIFAHDASIKTVIDEFPATLNDWLIKGWGSSCRWRFLRDFEE</sequence>
<keyword evidence="2" id="KW-0479">Metal-binding</keyword>
<dbReference type="InterPro" id="IPR001279">
    <property type="entry name" value="Metallo-B-lactamas"/>
</dbReference>
<comment type="similarity">
    <text evidence="1">Belongs to the metallo-beta-lactamase superfamily.</text>
</comment>
<dbReference type="Gene3D" id="3.60.15.10">
    <property type="entry name" value="Ribonuclease Z/Hydroxyacylglutathione hydrolase-like"/>
    <property type="match status" value="1"/>
</dbReference>
<dbReference type="GO" id="GO:0046872">
    <property type="term" value="F:metal ion binding"/>
    <property type="evidence" value="ECO:0007669"/>
    <property type="project" value="UniProtKB-KW"/>
</dbReference>
<keyword evidence="3" id="KW-0378">Hydrolase</keyword>
<reference evidence="6" key="1">
    <citation type="submission" date="2022-12" db="EMBL/GenBank/DDBJ databases">
        <authorList>
            <person name="Petersen C."/>
        </authorList>
    </citation>
    <scope>NUCLEOTIDE SEQUENCE</scope>
    <source>
        <strain evidence="6">IBT 16125</strain>
    </source>
</reference>
<dbReference type="SUPFAM" id="SSF56281">
    <property type="entry name" value="Metallo-hydrolase/oxidoreductase"/>
    <property type="match status" value="1"/>
</dbReference>
<proteinExistence type="inferred from homology"/>
<name>A0AAD6BUG6_9EURO</name>
<dbReference type="Proteomes" id="UP001213681">
    <property type="component" value="Unassembled WGS sequence"/>
</dbReference>
<keyword evidence="7" id="KW-1185">Reference proteome</keyword>
<feature type="domain" description="Metallo-beta-lactamase" evidence="5">
    <location>
        <begin position="49"/>
        <end position="257"/>
    </location>
</feature>
<dbReference type="PANTHER" id="PTHR42978:SF5">
    <property type="entry name" value="METALLO-BETA-LACTAMASE DOMAIN-CONTAINING PROTEIN"/>
    <property type="match status" value="1"/>
</dbReference>
<evidence type="ECO:0000256" key="3">
    <source>
        <dbReference type="ARBA" id="ARBA00022801"/>
    </source>
</evidence>
<evidence type="ECO:0000256" key="2">
    <source>
        <dbReference type="ARBA" id="ARBA00022723"/>
    </source>
</evidence>
<organism evidence="6 7">
    <name type="scientific">Penicillium daleae</name>
    <dbReference type="NCBI Taxonomy" id="63821"/>
    <lineage>
        <taxon>Eukaryota</taxon>
        <taxon>Fungi</taxon>
        <taxon>Dikarya</taxon>
        <taxon>Ascomycota</taxon>
        <taxon>Pezizomycotina</taxon>
        <taxon>Eurotiomycetes</taxon>
        <taxon>Eurotiomycetidae</taxon>
        <taxon>Eurotiales</taxon>
        <taxon>Aspergillaceae</taxon>
        <taxon>Penicillium</taxon>
    </lineage>
</organism>
<accession>A0AAD6BUG6</accession>
<dbReference type="InterPro" id="IPR036866">
    <property type="entry name" value="RibonucZ/Hydroxyglut_hydro"/>
</dbReference>
<evidence type="ECO:0000256" key="1">
    <source>
        <dbReference type="ARBA" id="ARBA00007749"/>
    </source>
</evidence>
<dbReference type="SMART" id="SM00849">
    <property type="entry name" value="Lactamase_B"/>
    <property type="match status" value="1"/>
</dbReference>
<dbReference type="AlphaFoldDB" id="A0AAD6BUG6"/>
<dbReference type="InterPro" id="IPR051013">
    <property type="entry name" value="MBL_superfamily_lactonases"/>
</dbReference>
<dbReference type="CDD" id="cd07730">
    <property type="entry name" value="metallo-hydrolase-like_MBL-fold"/>
    <property type="match status" value="1"/>
</dbReference>
<dbReference type="GeneID" id="81605047"/>
<evidence type="ECO:0000256" key="4">
    <source>
        <dbReference type="ARBA" id="ARBA00022833"/>
    </source>
</evidence>
<protein>
    <recommendedName>
        <fullName evidence="5">Metallo-beta-lactamase domain-containing protein</fullName>
    </recommendedName>
</protein>
<dbReference type="RefSeq" id="XP_056759558.1">
    <property type="nucleotide sequence ID" value="XM_056914804.1"/>
</dbReference>
<dbReference type="GO" id="GO:0016787">
    <property type="term" value="F:hydrolase activity"/>
    <property type="evidence" value="ECO:0007669"/>
    <property type="project" value="UniProtKB-KW"/>
</dbReference>
<dbReference type="EMBL" id="JAPVEA010000009">
    <property type="protein sequence ID" value="KAJ5432266.1"/>
    <property type="molecule type" value="Genomic_DNA"/>
</dbReference>
<reference evidence="6" key="2">
    <citation type="journal article" date="2023" name="IMA Fungus">
        <title>Comparative genomic study of the Penicillium genus elucidates a diverse pangenome and 15 lateral gene transfer events.</title>
        <authorList>
            <person name="Petersen C."/>
            <person name="Sorensen T."/>
            <person name="Nielsen M.R."/>
            <person name="Sondergaard T.E."/>
            <person name="Sorensen J.L."/>
            <person name="Fitzpatrick D.A."/>
            <person name="Frisvad J.C."/>
            <person name="Nielsen K.L."/>
        </authorList>
    </citation>
    <scope>NUCLEOTIDE SEQUENCE</scope>
    <source>
        <strain evidence="6">IBT 16125</strain>
    </source>
</reference>